<evidence type="ECO:0000313" key="7">
    <source>
        <dbReference type="EMBL" id="QIZ19734.1"/>
    </source>
</evidence>
<geneLocation type="plasmid" evidence="5">
    <name>pRF108-2_97k_tetX</name>
</geneLocation>
<keyword evidence="1" id="KW-0472">Membrane</keyword>
<organism evidence="5">
    <name type="scientific">Escherichia coli</name>
    <dbReference type="NCBI Taxonomy" id="562"/>
    <lineage>
        <taxon>Bacteria</taxon>
        <taxon>Pseudomonadati</taxon>
        <taxon>Pseudomonadota</taxon>
        <taxon>Gammaproteobacteria</taxon>
        <taxon>Enterobacterales</taxon>
        <taxon>Enterobacteriaceae</taxon>
        <taxon>Escherichia</taxon>
    </lineage>
</organism>
<feature type="transmembrane region" description="Helical" evidence="1">
    <location>
        <begin position="87"/>
        <end position="106"/>
    </location>
</feature>
<dbReference type="EMBL" id="MT219819">
    <property type="protein sequence ID" value="QIZ18619.1"/>
    <property type="molecule type" value="Genomic_DNA"/>
</dbReference>
<proteinExistence type="predicted"/>
<evidence type="ECO:0000313" key="5">
    <source>
        <dbReference type="EMBL" id="QIZ18831.1"/>
    </source>
</evidence>
<evidence type="ECO:0000313" key="6">
    <source>
        <dbReference type="EMBL" id="QIZ19033.1"/>
    </source>
</evidence>
<geneLocation type="plasmid" evidence="3">
    <name>pRF148-1_119k_tetX</name>
</geneLocation>
<dbReference type="RefSeq" id="WP_053273090.1">
    <property type="nucleotide sequence ID" value="NZ_AP024584.1"/>
</dbReference>
<dbReference type="EMBL" id="MT219820">
    <property type="protein sequence ID" value="QIZ18831.1"/>
    <property type="molecule type" value="Genomic_DNA"/>
</dbReference>
<sequence length="144" mass="16360">MIALSIIRLLHYMEQTPDTYSYTACHIGCSSVLVEDSSTPARATNSGLENTKKPDYQSGFFVPVVRLFFRFFPSFGGFFFHFLLRPILLFALANCVMALLTFKSIVRNNTVQNIYIRACTEVSLTINEHLDQNLLAEIIGKIRK</sequence>
<evidence type="ECO:0000313" key="4">
    <source>
        <dbReference type="EMBL" id="QIZ18619.1"/>
    </source>
</evidence>
<dbReference type="EMBL" id="MT219818">
    <property type="protein sequence ID" value="QIZ18512.1"/>
    <property type="molecule type" value="Genomic_DNA"/>
</dbReference>
<evidence type="ECO:0000256" key="1">
    <source>
        <dbReference type="SAM" id="Phobius"/>
    </source>
</evidence>
<reference evidence="5" key="1">
    <citation type="submission" date="2020-03" db="EMBL/GenBank/DDBJ databases">
        <title>Deciphering the structural diversity and classification of mobile tigecycline resistance gene tet(X)-bearing plasmidome among bacteria.</title>
        <authorList>
            <person name="Li R."/>
            <person name="Lu X."/>
            <person name="Peng K."/>
            <person name="Liu Z."/>
            <person name="Li Y."/>
            <person name="Liu Y."/>
            <person name="Xiao X."/>
            <person name="Wang Z."/>
        </authorList>
    </citation>
    <scope>NUCLEOTIDE SEQUENCE</scope>
    <source>
        <strain evidence="6">RF10-1</strain>
        <strain evidence="5">RF108-2</strain>
        <strain evidence="3">RF148-1</strain>
        <strain evidence="2">RF148-2</strain>
        <strain evidence="4">RF52-1</strain>
        <strain evidence="7">RW8-1</strain>
        <plasmid evidence="6">pRF10-1_119k_tetX</plasmid>
        <plasmid evidence="5">pRF108-2_97k_tetX</plasmid>
        <plasmid evidence="3">pRF148-1_119k_tetX</plasmid>
        <plasmid evidence="2">pRF148-2_101k_tetX</plasmid>
        <plasmid evidence="4">pRF52-1_119k_tetX</plasmid>
        <plasmid evidence="7">pRW8-1_122k_tetX</plasmid>
    </source>
</reference>
<gene>
    <name evidence="6" type="ORF">pRF10-1_119k_tetX_00080</name>
    <name evidence="5" type="ORF">pRF108-2_97k_tetX_00081</name>
    <name evidence="3" type="ORF">pRF148-1_119k_tetX_00048</name>
    <name evidence="2" type="ORF">pRF148-2_101k_tetX_00078</name>
    <name evidence="4" type="ORF">pRF52-1_119k_tetX_00009</name>
    <name evidence="7" type="ORF">pRW8-1_122k_tetX_00048</name>
</gene>
<dbReference type="EMBL" id="MT219826">
    <property type="protein sequence ID" value="QIZ19734.1"/>
    <property type="molecule type" value="Genomic_DNA"/>
</dbReference>
<geneLocation type="plasmid" evidence="7">
    <name>pRW8-1_122k_tetX</name>
</geneLocation>
<geneLocation type="plasmid" evidence="2">
    <name>pRF148-2_101k_tetX</name>
</geneLocation>
<dbReference type="EMBL" id="MT219817">
    <property type="protein sequence ID" value="QIZ18430.1"/>
    <property type="molecule type" value="Genomic_DNA"/>
</dbReference>
<accession>A0A6H1PWA9</accession>
<name>A0A6H1PWA9_ECOLX</name>
<geneLocation type="plasmid" evidence="6">
    <name>pRF10-1_119k_tetX</name>
</geneLocation>
<keyword evidence="1" id="KW-0812">Transmembrane</keyword>
<evidence type="ECO:0000313" key="2">
    <source>
        <dbReference type="EMBL" id="QIZ18430.1"/>
    </source>
</evidence>
<keyword evidence="5" id="KW-0614">Plasmid</keyword>
<dbReference type="EMBL" id="MT219823">
    <property type="protein sequence ID" value="QIZ19033.1"/>
    <property type="molecule type" value="Genomic_DNA"/>
</dbReference>
<geneLocation type="plasmid" evidence="4">
    <name>pRF52-1_119k_tetX</name>
</geneLocation>
<dbReference type="AlphaFoldDB" id="A0A6H1PWA9"/>
<protein>
    <submittedName>
        <fullName evidence="5">Uncharacterized protein</fullName>
    </submittedName>
</protein>
<keyword evidence="1" id="KW-1133">Transmembrane helix</keyword>
<evidence type="ECO:0000313" key="3">
    <source>
        <dbReference type="EMBL" id="QIZ18512.1"/>
    </source>
</evidence>